<protein>
    <submittedName>
        <fullName evidence="8">Interferon-inducible GTPase 1-like</fullName>
    </submittedName>
</protein>
<feature type="domain" description="Pyrin" evidence="5">
    <location>
        <begin position="8"/>
        <end position="91"/>
    </location>
</feature>
<dbReference type="GeneID" id="122128722"/>
<keyword evidence="2" id="KW-0547">Nucleotide-binding</keyword>
<evidence type="ECO:0000313" key="7">
    <source>
        <dbReference type="Proteomes" id="UP000515152"/>
    </source>
</evidence>
<evidence type="ECO:0000313" key="8">
    <source>
        <dbReference type="RefSeq" id="XP_042559310.1"/>
    </source>
</evidence>
<organism evidence="7 8">
    <name type="scientific">Clupea harengus</name>
    <name type="common">Atlantic herring</name>
    <dbReference type="NCBI Taxonomy" id="7950"/>
    <lineage>
        <taxon>Eukaryota</taxon>
        <taxon>Metazoa</taxon>
        <taxon>Chordata</taxon>
        <taxon>Craniata</taxon>
        <taxon>Vertebrata</taxon>
        <taxon>Euteleostomi</taxon>
        <taxon>Actinopterygii</taxon>
        <taxon>Neopterygii</taxon>
        <taxon>Teleostei</taxon>
        <taxon>Clupei</taxon>
        <taxon>Clupeiformes</taxon>
        <taxon>Clupeoidei</taxon>
        <taxon>Clupeidae</taxon>
        <taxon>Clupea</taxon>
    </lineage>
</organism>
<keyword evidence="7" id="KW-1185">Reference proteome</keyword>
<dbReference type="InterPro" id="IPR030385">
    <property type="entry name" value="G_IRG_dom"/>
</dbReference>
<keyword evidence="4" id="KW-0342">GTP-binding</keyword>
<dbReference type="Proteomes" id="UP000515152">
    <property type="component" value="Chromosome 23"/>
</dbReference>
<evidence type="ECO:0000259" key="5">
    <source>
        <dbReference type="PROSITE" id="PS50824"/>
    </source>
</evidence>
<evidence type="ECO:0000256" key="2">
    <source>
        <dbReference type="ARBA" id="ARBA00022741"/>
    </source>
</evidence>
<evidence type="ECO:0000256" key="3">
    <source>
        <dbReference type="ARBA" id="ARBA00022801"/>
    </source>
</evidence>
<dbReference type="InterPro" id="IPR051515">
    <property type="entry name" value="IRG"/>
</dbReference>
<dbReference type="Pfam" id="PF02758">
    <property type="entry name" value="PYRIN"/>
    <property type="match status" value="1"/>
</dbReference>
<feature type="domain" description="IRG-type G" evidence="6">
    <location>
        <begin position="148"/>
        <end position="354"/>
    </location>
</feature>
<accession>A0A8M1KA01</accession>
<dbReference type="PANTHER" id="PTHR32341">
    <property type="entry name" value="INTERFERON-INDUCIBLE GTPASE"/>
    <property type="match status" value="1"/>
</dbReference>
<sequence length="374" mass="41278">MASCLTLLLSTLEDLKSKELKKFRLYLSEGALEGFARMPRGKLQEDSDATDIAIQMTEMYGSEDSLKIALHILREIRHNELAAARPGASLHSAAGAGGGVEDGARGTAAQMMAEQQDDRPALLNYSVKSIWEQALAKATEEDHRLDNVTLNIAVTGHVSVGKSSFVNAIRGLKHTDKGAAAIEVCVTQVVAGFSLTNLIGAIFPLPTQIGAIFPLPTQIGASFPHPTMPNVILWDLPGIGSRTYKAGTYMKDVKYQNYDLFIIVCESRLTENDLRLADEINKTKKKFYFVHTKADIDVSRGEKKGVPMEATLQNIRDKYLENFRTLGAHPVFIITSNDPTRFDFPELVNNLVRDILLMKQEKQNNTSPLNCMVL</sequence>
<dbReference type="GO" id="GO:0005525">
    <property type="term" value="F:GTP binding"/>
    <property type="evidence" value="ECO:0007669"/>
    <property type="project" value="UniProtKB-KW"/>
</dbReference>
<evidence type="ECO:0000259" key="6">
    <source>
        <dbReference type="PROSITE" id="PS51716"/>
    </source>
</evidence>
<comment type="similarity">
    <text evidence="1">Belongs to the TRAFAC class dynamin-like GTPase superfamily. IRG family.</text>
</comment>
<dbReference type="InterPro" id="IPR004020">
    <property type="entry name" value="DAPIN"/>
</dbReference>
<evidence type="ECO:0000256" key="1">
    <source>
        <dbReference type="ARBA" id="ARBA00005429"/>
    </source>
</evidence>
<proteinExistence type="inferred from homology"/>
<keyword evidence="3" id="KW-0378">Hydrolase</keyword>
<dbReference type="AlphaFoldDB" id="A0A8M1KA01"/>
<dbReference type="SMART" id="SM01289">
    <property type="entry name" value="PYRIN"/>
    <property type="match status" value="1"/>
</dbReference>
<dbReference type="RefSeq" id="XP_042559310.1">
    <property type="nucleotide sequence ID" value="XM_042703376.1"/>
</dbReference>
<dbReference type="OrthoDB" id="422720at2759"/>
<evidence type="ECO:0000256" key="4">
    <source>
        <dbReference type="ARBA" id="ARBA00023134"/>
    </source>
</evidence>
<dbReference type="PROSITE" id="PS51716">
    <property type="entry name" value="G_IRG"/>
    <property type="match status" value="1"/>
</dbReference>
<dbReference type="PROSITE" id="PS50824">
    <property type="entry name" value="DAPIN"/>
    <property type="match status" value="1"/>
</dbReference>
<dbReference type="GO" id="GO:0016787">
    <property type="term" value="F:hydrolase activity"/>
    <property type="evidence" value="ECO:0007669"/>
    <property type="project" value="UniProtKB-KW"/>
</dbReference>
<reference evidence="8" key="1">
    <citation type="submission" date="2025-08" db="UniProtKB">
        <authorList>
            <consortium name="RefSeq"/>
        </authorList>
    </citation>
    <scope>IDENTIFICATION</scope>
</reference>
<dbReference type="PANTHER" id="PTHR32341:SF10">
    <property type="entry name" value="INTERFERON-INDUCIBLE GTPASE 5"/>
    <property type="match status" value="1"/>
</dbReference>
<gene>
    <name evidence="8" type="primary">LOC122128722</name>
</gene>
<dbReference type="InterPro" id="IPR007743">
    <property type="entry name" value="Immunity-related_GTPase-like"/>
</dbReference>
<dbReference type="Pfam" id="PF05049">
    <property type="entry name" value="IIGP"/>
    <property type="match status" value="2"/>
</dbReference>
<dbReference type="GO" id="GO:0016020">
    <property type="term" value="C:membrane"/>
    <property type="evidence" value="ECO:0007669"/>
    <property type="project" value="InterPro"/>
</dbReference>
<name>A0A8M1KA01_CLUHA</name>
<dbReference type="KEGG" id="char:122128722"/>